<keyword evidence="3" id="KW-1185">Reference proteome</keyword>
<dbReference type="KEGG" id="ssua:FPZ54_11150"/>
<reference evidence="2 3" key="1">
    <citation type="submission" date="2019-07" db="EMBL/GenBank/DDBJ databases">
        <title>Sphingomonas alkalisoli sp. nov., isolated from rhizosphere soil of Suaedae salsa.</title>
        <authorList>
            <person name="Zhang H."/>
            <person name="Xu L."/>
            <person name="Zhang J.-X."/>
            <person name="Sun J.-Q."/>
        </authorList>
    </citation>
    <scope>NUCLEOTIDE SEQUENCE [LARGE SCALE GENOMIC DNA]</scope>
    <source>
        <strain evidence="2 3">XS-10</strain>
    </source>
</reference>
<dbReference type="Proteomes" id="UP000318055">
    <property type="component" value="Chromosome"/>
</dbReference>
<organism evidence="2 3">
    <name type="scientific">Sphingomonas suaedae</name>
    <dbReference type="NCBI Taxonomy" id="2599297"/>
    <lineage>
        <taxon>Bacteria</taxon>
        <taxon>Pseudomonadati</taxon>
        <taxon>Pseudomonadota</taxon>
        <taxon>Alphaproteobacteria</taxon>
        <taxon>Sphingomonadales</taxon>
        <taxon>Sphingomonadaceae</taxon>
        <taxon>Sphingomonas</taxon>
    </lineage>
</organism>
<feature type="chain" id="PRO_5021922595" evidence="1">
    <location>
        <begin position="20"/>
        <end position="222"/>
    </location>
</feature>
<evidence type="ECO:0000313" key="2">
    <source>
        <dbReference type="EMBL" id="QDX26525.1"/>
    </source>
</evidence>
<dbReference type="EMBL" id="CP042239">
    <property type="protein sequence ID" value="QDX26525.1"/>
    <property type="molecule type" value="Genomic_DNA"/>
</dbReference>
<evidence type="ECO:0000313" key="3">
    <source>
        <dbReference type="Proteomes" id="UP000318055"/>
    </source>
</evidence>
<dbReference type="OrthoDB" id="5381041at2"/>
<dbReference type="AlphaFoldDB" id="A0A518RGE3"/>
<dbReference type="InterPro" id="IPR019619">
    <property type="entry name" value="DUF2490"/>
</dbReference>
<keyword evidence="1" id="KW-0732">Signal</keyword>
<sequence>MRSILLALPLLILASPALAQEEDSEVWLTGGAGIAVGENSEIDFEAVSRFSDDSGGLYEAEFMGGFTQTVAKGVSIHGGYVRVVSYSRGDVTRGEDRFRVQLGLSGDAGPVRLSGRLRLEHRSASTGDDTAYRFRPQIKASLPLGDSDFSLVASHESLIPLNDTDWGERAGYDRMRNLAGVSWKASDAIGVEIGYLNQYRFGRGTRRDTMDHVLSLSVGLSL</sequence>
<gene>
    <name evidence="2" type="ORF">FPZ54_11150</name>
</gene>
<feature type="signal peptide" evidence="1">
    <location>
        <begin position="1"/>
        <end position="19"/>
    </location>
</feature>
<accession>A0A518RGE3</accession>
<dbReference type="RefSeq" id="WP_145847239.1">
    <property type="nucleotide sequence ID" value="NZ_CP042239.1"/>
</dbReference>
<protein>
    <submittedName>
        <fullName evidence="2">DUF2490 domain-containing protein</fullName>
    </submittedName>
</protein>
<dbReference type="Pfam" id="PF10677">
    <property type="entry name" value="DUF2490"/>
    <property type="match status" value="1"/>
</dbReference>
<evidence type="ECO:0000256" key="1">
    <source>
        <dbReference type="SAM" id="SignalP"/>
    </source>
</evidence>
<proteinExistence type="predicted"/>
<name>A0A518RGE3_9SPHN</name>